<comment type="caution">
    <text evidence="2">The sequence shown here is derived from an EMBL/GenBank/DDBJ whole genome shotgun (WGS) entry which is preliminary data.</text>
</comment>
<dbReference type="Pfam" id="PF13531">
    <property type="entry name" value="SBP_bac_11"/>
    <property type="match status" value="1"/>
</dbReference>
<keyword evidence="3" id="KW-1185">Reference proteome</keyword>
<dbReference type="EMBL" id="JARGDL010000018">
    <property type="protein sequence ID" value="MDF1612790.1"/>
    <property type="molecule type" value="Genomic_DNA"/>
</dbReference>
<evidence type="ECO:0000313" key="3">
    <source>
        <dbReference type="Proteomes" id="UP001221302"/>
    </source>
</evidence>
<dbReference type="SUPFAM" id="SSF53850">
    <property type="entry name" value="Periplasmic binding protein-like II"/>
    <property type="match status" value="1"/>
</dbReference>
<accession>A0AAE3P4H5</accession>
<evidence type="ECO:0000256" key="1">
    <source>
        <dbReference type="ARBA" id="ARBA00009438"/>
    </source>
</evidence>
<dbReference type="RefSeq" id="WP_321536561.1">
    <property type="nucleotide sequence ID" value="NZ_JARGDL010000018.1"/>
</dbReference>
<sequence>MIKFILFLVLFIASNLFSQKDELIIFHAGSFSKPMEKLIEVFRKENPNVNVKREIAGSVECARKITELNKPCDVFVSSDYQVINNFLIPNYANWNLKFATNEIVIAFTQKSKRAKEISIKNWFNILSNDKIKIARSEPNLDPCGYRTVLALKLAEKFYRVKQLSKKILEKNPELIRPKEVDLLALLEIGEADYIFTYRSVAIQHKLKFISLPDEFNLSNPAFNNFYITESIALKGKNPKEKIIQKGEAIAYGVTIPQNSLNSNTAIKFVDFLLSEKGKKIIEGNGLKFIHPISCINCNSVPKELKKYVIVSND</sequence>
<dbReference type="GO" id="GO:0030973">
    <property type="term" value="F:molybdate ion binding"/>
    <property type="evidence" value="ECO:0007669"/>
    <property type="project" value="TreeGrafter"/>
</dbReference>
<name>A0AAE3P4H5_9BACT</name>
<dbReference type="InterPro" id="IPR050682">
    <property type="entry name" value="ModA/WtpA"/>
</dbReference>
<dbReference type="Proteomes" id="UP001221302">
    <property type="component" value="Unassembled WGS sequence"/>
</dbReference>
<dbReference type="Gene3D" id="3.40.190.10">
    <property type="entry name" value="Periplasmic binding protein-like II"/>
    <property type="match status" value="2"/>
</dbReference>
<gene>
    <name evidence="2" type="ORF">P0M35_11560</name>
</gene>
<dbReference type="PANTHER" id="PTHR30632">
    <property type="entry name" value="MOLYBDATE-BINDING PERIPLASMIC PROTEIN"/>
    <property type="match status" value="1"/>
</dbReference>
<reference evidence="2" key="1">
    <citation type="submission" date="2023-03" db="EMBL/GenBank/DDBJ databases">
        <title>Stygiobacter electus gen. nov., sp. nov., facultatively anaerobic thermotolerant bacterium of the class Ignavibacteria from a well of Yessentuki mineral water deposit.</title>
        <authorList>
            <person name="Podosokorskaya O.A."/>
            <person name="Elcheninov A.G."/>
            <person name="Petrova N.F."/>
            <person name="Zavarzina D.G."/>
            <person name="Kublanov I.V."/>
            <person name="Merkel A.Y."/>
        </authorList>
    </citation>
    <scope>NUCLEOTIDE SEQUENCE</scope>
    <source>
        <strain evidence="2">09-Me</strain>
    </source>
</reference>
<comment type="similarity">
    <text evidence="1">Belongs to the bacterial solute-binding protein 1 family. WtpA subfamily.</text>
</comment>
<dbReference type="CDD" id="cd13540">
    <property type="entry name" value="PBP2_ModA_WtpA"/>
    <property type="match status" value="1"/>
</dbReference>
<dbReference type="GO" id="GO:0015689">
    <property type="term" value="P:molybdate ion transport"/>
    <property type="evidence" value="ECO:0007669"/>
    <property type="project" value="TreeGrafter"/>
</dbReference>
<evidence type="ECO:0000313" key="2">
    <source>
        <dbReference type="EMBL" id="MDF1612790.1"/>
    </source>
</evidence>
<dbReference type="AlphaFoldDB" id="A0AAE3P4H5"/>
<proteinExistence type="inferred from homology"/>
<dbReference type="PANTHER" id="PTHR30632:SF16">
    <property type="entry name" value="MOLYBDATE_TUNGSTATE-BINDING PROTEIN WTPA"/>
    <property type="match status" value="1"/>
</dbReference>
<protein>
    <submittedName>
        <fullName evidence="2">Extracellular solute-binding protein</fullName>
    </submittedName>
</protein>
<organism evidence="2 3">
    <name type="scientific">Stygiobacter electus</name>
    <dbReference type="NCBI Taxonomy" id="3032292"/>
    <lineage>
        <taxon>Bacteria</taxon>
        <taxon>Pseudomonadati</taxon>
        <taxon>Ignavibacteriota</taxon>
        <taxon>Ignavibacteria</taxon>
        <taxon>Ignavibacteriales</taxon>
        <taxon>Melioribacteraceae</taxon>
        <taxon>Stygiobacter</taxon>
    </lineage>
</organism>